<sequence>MQSGVYDGDAIALKAYKDRRLVLRGKRVSFSNGRRSSCGAGSEQLARKTSRRHTFRNRQWQAPIDQSAVLGIWSLALAPDFRNDDHSVMFHVKIYWCDIVTLWPPLCDTIEGFGGCQVAWLPPHLVHSALLAPSPVCGRSGVPTTVAISLNVRGIYEASPQRPKKWTDLMKDGFMGPGKLRRVKKPQNPGSPDFCASCRTSTGPDVNARLIPPPVQMRLRKSQSGSPATIDGSPLGRLLPLLCAAV</sequence>
<gene>
    <name evidence="2" type="ORF">QBC40DRAFT_298608</name>
</gene>
<dbReference type="Proteomes" id="UP001303160">
    <property type="component" value="Unassembled WGS sequence"/>
</dbReference>
<reference evidence="2" key="2">
    <citation type="submission" date="2023-05" db="EMBL/GenBank/DDBJ databases">
        <authorList>
            <consortium name="Lawrence Berkeley National Laboratory"/>
            <person name="Steindorff A."/>
            <person name="Hensen N."/>
            <person name="Bonometti L."/>
            <person name="Westerberg I."/>
            <person name="Brannstrom I.O."/>
            <person name="Guillou S."/>
            <person name="Cros-Aarteil S."/>
            <person name="Calhoun S."/>
            <person name="Haridas S."/>
            <person name="Kuo A."/>
            <person name="Mondo S."/>
            <person name="Pangilinan J."/>
            <person name="Riley R."/>
            <person name="Labutti K."/>
            <person name="Andreopoulos B."/>
            <person name="Lipzen A."/>
            <person name="Chen C."/>
            <person name="Yanf M."/>
            <person name="Daum C."/>
            <person name="Ng V."/>
            <person name="Clum A."/>
            <person name="Ohm R."/>
            <person name="Martin F."/>
            <person name="Silar P."/>
            <person name="Natvig D."/>
            <person name="Lalanne C."/>
            <person name="Gautier V."/>
            <person name="Ament-Velasquez S.L."/>
            <person name="Kruys A."/>
            <person name="Hutchinson M.I."/>
            <person name="Powell A.J."/>
            <person name="Barry K."/>
            <person name="Miller A.N."/>
            <person name="Grigoriev I.V."/>
            <person name="Debuchy R."/>
            <person name="Gladieux P."/>
            <person name="Thoren M.H."/>
            <person name="Johannesson H."/>
        </authorList>
    </citation>
    <scope>NUCLEOTIDE SEQUENCE</scope>
    <source>
        <strain evidence="2">CBS 315.58</strain>
    </source>
</reference>
<dbReference type="AlphaFoldDB" id="A0AAN6XCN9"/>
<proteinExistence type="predicted"/>
<evidence type="ECO:0000313" key="2">
    <source>
        <dbReference type="EMBL" id="KAK4198210.1"/>
    </source>
</evidence>
<keyword evidence="3" id="KW-1185">Reference proteome</keyword>
<name>A0AAN6XCN9_9PEZI</name>
<evidence type="ECO:0000256" key="1">
    <source>
        <dbReference type="SAM" id="MobiDB-lite"/>
    </source>
</evidence>
<protein>
    <submittedName>
        <fullName evidence="2">Uncharacterized protein</fullName>
    </submittedName>
</protein>
<comment type="caution">
    <text evidence="2">The sequence shown here is derived from an EMBL/GenBank/DDBJ whole genome shotgun (WGS) entry which is preliminary data.</text>
</comment>
<accession>A0AAN6XCN9</accession>
<feature type="region of interest" description="Disordered" evidence="1">
    <location>
        <begin position="31"/>
        <end position="52"/>
    </location>
</feature>
<dbReference type="EMBL" id="MU863949">
    <property type="protein sequence ID" value="KAK4198210.1"/>
    <property type="molecule type" value="Genomic_DNA"/>
</dbReference>
<organism evidence="2 3">
    <name type="scientific">Triangularia verruculosa</name>
    <dbReference type="NCBI Taxonomy" id="2587418"/>
    <lineage>
        <taxon>Eukaryota</taxon>
        <taxon>Fungi</taxon>
        <taxon>Dikarya</taxon>
        <taxon>Ascomycota</taxon>
        <taxon>Pezizomycotina</taxon>
        <taxon>Sordariomycetes</taxon>
        <taxon>Sordariomycetidae</taxon>
        <taxon>Sordariales</taxon>
        <taxon>Podosporaceae</taxon>
        <taxon>Triangularia</taxon>
    </lineage>
</organism>
<reference evidence="2" key="1">
    <citation type="journal article" date="2023" name="Mol. Phylogenet. Evol.">
        <title>Genome-scale phylogeny and comparative genomics of the fungal order Sordariales.</title>
        <authorList>
            <person name="Hensen N."/>
            <person name="Bonometti L."/>
            <person name="Westerberg I."/>
            <person name="Brannstrom I.O."/>
            <person name="Guillou S."/>
            <person name="Cros-Aarteil S."/>
            <person name="Calhoun S."/>
            <person name="Haridas S."/>
            <person name="Kuo A."/>
            <person name="Mondo S."/>
            <person name="Pangilinan J."/>
            <person name="Riley R."/>
            <person name="LaButti K."/>
            <person name="Andreopoulos B."/>
            <person name="Lipzen A."/>
            <person name="Chen C."/>
            <person name="Yan M."/>
            <person name="Daum C."/>
            <person name="Ng V."/>
            <person name="Clum A."/>
            <person name="Steindorff A."/>
            <person name="Ohm R.A."/>
            <person name="Martin F."/>
            <person name="Silar P."/>
            <person name="Natvig D.O."/>
            <person name="Lalanne C."/>
            <person name="Gautier V."/>
            <person name="Ament-Velasquez S.L."/>
            <person name="Kruys A."/>
            <person name="Hutchinson M.I."/>
            <person name="Powell A.J."/>
            <person name="Barry K."/>
            <person name="Miller A.N."/>
            <person name="Grigoriev I.V."/>
            <person name="Debuchy R."/>
            <person name="Gladieux P."/>
            <person name="Hiltunen Thoren M."/>
            <person name="Johannesson H."/>
        </authorList>
    </citation>
    <scope>NUCLEOTIDE SEQUENCE</scope>
    <source>
        <strain evidence="2">CBS 315.58</strain>
    </source>
</reference>
<evidence type="ECO:0000313" key="3">
    <source>
        <dbReference type="Proteomes" id="UP001303160"/>
    </source>
</evidence>